<name>A0A1B1SCM5_9BACT</name>
<dbReference type="Proteomes" id="UP000186351">
    <property type="component" value="Chromosome"/>
</dbReference>
<proteinExistence type="predicted"/>
<keyword evidence="2" id="KW-1185">Reference proteome</keyword>
<dbReference type="AlphaFoldDB" id="A0A1B1SCM5"/>
<dbReference type="EMBL" id="CP015402">
    <property type="protein sequence ID" value="ANU64563.1"/>
    <property type="molecule type" value="Genomic_DNA"/>
</dbReference>
<organism evidence="1 2">
    <name type="scientific">Muribaculum intestinale</name>
    <dbReference type="NCBI Taxonomy" id="1796646"/>
    <lineage>
        <taxon>Bacteria</taxon>
        <taxon>Pseudomonadati</taxon>
        <taxon>Bacteroidota</taxon>
        <taxon>Bacteroidia</taxon>
        <taxon>Bacteroidales</taxon>
        <taxon>Muribaculaceae</taxon>
        <taxon>Muribaculum</taxon>
    </lineage>
</organism>
<evidence type="ECO:0000313" key="1">
    <source>
        <dbReference type="EMBL" id="ANU64563.1"/>
    </source>
</evidence>
<accession>A0A1Z2XFX8</accession>
<accession>A0A1B1SCM5</accession>
<dbReference type="KEGG" id="pary:A4V02_13090"/>
<evidence type="ECO:0000313" key="2">
    <source>
        <dbReference type="Proteomes" id="UP000186351"/>
    </source>
</evidence>
<gene>
    <name evidence="1" type="ORF">A4V02_13090</name>
</gene>
<reference evidence="2" key="1">
    <citation type="submission" date="2016-04" db="EMBL/GenBank/DDBJ databases">
        <title>Complete Genome Sequences of Twelve Strains of a Stable Defined Moderately Diverse Mouse Microbiota 2 (sDMDMm2).</title>
        <authorList>
            <person name="Uchimura Y."/>
            <person name="Wyss M."/>
            <person name="Brugiroux S."/>
            <person name="Limenitakis J.P."/>
            <person name="Stecher B."/>
            <person name="McCoy K.D."/>
            <person name="Macpherson A.J."/>
        </authorList>
    </citation>
    <scope>NUCLEOTIDE SEQUENCE [LARGE SCALE GENOMIC DNA]</scope>
    <source>
        <strain evidence="2">YL27</strain>
    </source>
</reference>
<sequence>MGRWWDGGLVADGAGIGDGDVGMVVDVGGGVWAGEGRKVGCGWSVGGWGGGVWEWWEGMASPRVSA</sequence>
<protein>
    <submittedName>
        <fullName evidence="1">Uncharacterized protein</fullName>
    </submittedName>
</protein>